<name>A0ABW4NF80_9SPHN</name>
<evidence type="ECO:0000259" key="3">
    <source>
        <dbReference type="PROSITE" id="PS50887"/>
    </source>
</evidence>
<dbReference type="RefSeq" id="WP_380940303.1">
    <property type="nucleotide sequence ID" value="NZ_JBHUFC010000003.1"/>
</dbReference>
<keyword evidence="4" id="KW-0548">Nucleotidyltransferase</keyword>
<gene>
    <name evidence="4" type="ORF">ACFSC3_10200</name>
</gene>
<evidence type="ECO:0000256" key="1">
    <source>
        <dbReference type="ARBA" id="ARBA00012528"/>
    </source>
</evidence>
<dbReference type="PANTHER" id="PTHR45138">
    <property type="entry name" value="REGULATORY COMPONENTS OF SENSORY TRANSDUCTION SYSTEM"/>
    <property type="match status" value="1"/>
</dbReference>
<organism evidence="4 5">
    <name type="scientific">Sphingomonas floccifaciens</name>
    <dbReference type="NCBI Taxonomy" id="1844115"/>
    <lineage>
        <taxon>Bacteria</taxon>
        <taxon>Pseudomonadati</taxon>
        <taxon>Pseudomonadota</taxon>
        <taxon>Alphaproteobacteria</taxon>
        <taxon>Sphingomonadales</taxon>
        <taxon>Sphingomonadaceae</taxon>
        <taxon>Sphingomonas</taxon>
    </lineage>
</organism>
<dbReference type="InterPro" id="IPR029787">
    <property type="entry name" value="Nucleotide_cyclase"/>
</dbReference>
<dbReference type="CDD" id="cd01949">
    <property type="entry name" value="GGDEF"/>
    <property type="match status" value="1"/>
</dbReference>
<dbReference type="SUPFAM" id="SSF55073">
    <property type="entry name" value="Nucleotide cyclase"/>
    <property type="match status" value="1"/>
</dbReference>
<reference evidence="5" key="1">
    <citation type="journal article" date="2019" name="Int. J. Syst. Evol. Microbiol.">
        <title>The Global Catalogue of Microorganisms (GCM) 10K type strain sequencing project: providing services to taxonomists for standard genome sequencing and annotation.</title>
        <authorList>
            <consortium name="The Broad Institute Genomics Platform"/>
            <consortium name="The Broad Institute Genome Sequencing Center for Infectious Disease"/>
            <person name="Wu L."/>
            <person name="Ma J."/>
        </authorList>
    </citation>
    <scope>NUCLEOTIDE SEQUENCE [LARGE SCALE GENOMIC DNA]</scope>
    <source>
        <strain evidence="5">Q85</strain>
    </source>
</reference>
<dbReference type="Gene3D" id="3.30.70.270">
    <property type="match status" value="1"/>
</dbReference>
<sequence length="369" mass="40217">MGSNALQAPRRSRLATWFGGQQADDPRATAASAQAPDTRAIVERQLYDDIGDFLVRHRLSPMPIHFEIAHAYLTGADPMIAGAIGKMLAEEEGLSAQRISDLIAELRPVESVPQALAQLADQLEERLNECIAANDRSHVSARDYGDALDDAQARLETDPVGTLEHIAGLTRAVVSTTRLVETELKQTRRATEQLRSDLDRARAAAERDHLTGLPNRRGFERRLAELMNAPDADRRRLVVALVDIDDFKRVNDVHGHPAGDRVLKFVGNFLASELGPDICVARYGGEEFAVLTNGRSTHDAVMLLDEVRERLGERRLVNQETSEPIGCVTFSAGAAALTDDIARAMAAADAALYKVKRTGKNAVNMASAS</sequence>
<protein>
    <recommendedName>
        <fullName evidence="1">diguanylate cyclase</fullName>
        <ecNumber evidence="1">2.7.7.65</ecNumber>
    </recommendedName>
</protein>
<evidence type="ECO:0000313" key="4">
    <source>
        <dbReference type="EMBL" id="MFD1787945.1"/>
    </source>
</evidence>
<dbReference type="EMBL" id="JBHUFC010000003">
    <property type="protein sequence ID" value="MFD1787945.1"/>
    <property type="molecule type" value="Genomic_DNA"/>
</dbReference>
<comment type="caution">
    <text evidence="4">The sequence shown here is derived from an EMBL/GenBank/DDBJ whole genome shotgun (WGS) entry which is preliminary data.</text>
</comment>
<proteinExistence type="predicted"/>
<dbReference type="Proteomes" id="UP001597283">
    <property type="component" value="Unassembled WGS sequence"/>
</dbReference>
<comment type="catalytic activity">
    <reaction evidence="2">
        <text>2 GTP = 3',3'-c-di-GMP + 2 diphosphate</text>
        <dbReference type="Rhea" id="RHEA:24898"/>
        <dbReference type="ChEBI" id="CHEBI:33019"/>
        <dbReference type="ChEBI" id="CHEBI:37565"/>
        <dbReference type="ChEBI" id="CHEBI:58805"/>
        <dbReference type="EC" id="2.7.7.65"/>
    </reaction>
</comment>
<dbReference type="PANTHER" id="PTHR45138:SF9">
    <property type="entry name" value="DIGUANYLATE CYCLASE DGCM-RELATED"/>
    <property type="match status" value="1"/>
</dbReference>
<dbReference type="SMART" id="SM00267">
    <property type="entry name" value="GGDEF"/>
    <property type="match status" value="1"/>
</dbReference>
<dbReference type="GO" id="GO:0052621">
    <property type="term" value="F:diguanylate cyclase activity"/>
    <property type="evidence" value="ECO:0007669"/>
    <property type="project" value="UniProtKB-EC"/>
</dbReference>
<keyword evidence="5" id="KW-1185">Reference proteome</keyword>
<dbReference type="EC" id="2.7.7.65" evidence="1"/>
<dbReference type="InterPro" id="IPR000160">
    <property type="entry name" value="GGDEF_dom"/>
</dbReference>
<dbReference type="Pfam" id="PF00990">
    <property type="entry name" value="GGDEF"/>
    <property type="match status" value="1"/>
</dbReference>
<dbReference type="NCBIfam" id="TIGR00254">
    <property type="entry name" value="GGDEF"/>
    <property type="match status" value="1"/>
</dbReference>
<dbReference type="InterPro" id="IPR050469">
    <property type="entry name" value="Diguanylate_Cyclase"/>
</dbReference>
<dbReference type="InterPro" id="IPR043128">
    <property type="entry name" value="Rev_trsase/Diguanyl_cyclase"/>
</dbReference>
<evidence type="ECO:0000313" key="5">
    <source>
        <dbReference type="Proteomes" id="UP001597283"/>
    </source>
</evidence>
<dbReference type="PROSITE" id="PS50887">
    <property type="entry name" value="GGDEF"/>
    <property type="match status" value="1"/>
</dbReference>
<keyword evidence="4" id="KW-0808">Transferase</keyword>
<evidence type="ECO:0000256" key="2">
    <source>
        <dbReference type="ARBA" id="ARBA00034247"/>
    </source>
</evidence>
<feature type="domain" description="GGDEF" evidence="3">
    <location>
        <begin position="235"/>
        <end position="368"/>
    </location>
</feature>
<accession>A0ABW4NF80</accession>